<name>A0A9Q3GWR5_9BASI</name>
<dbReference type="InterPro" id="IPR043502">
    <property type="entry name" value="DNA/RNA_pol_sf"/>
</dbReference>
<comment type="caution">
    <text evidence="2">The sequence shown here is derived from an EMBL/GenBank/DDBJ whole genome shotgun (WGS) entry which is preliminary data.</text>
</comment>
<evidence type="ECO:0000313" key="2">
    <source>
        <dbReference type="EMBL" id="MBW0482786.1"/>
    </source>
</evidence>
<dbReference type="Gene3D" id="3.30.70.270">
    <property type="match status" value="1"/>
</dbReference>
<proteinExistence type="predicted"/>
<accession>A0A9Q3GWR5</accession>
<dbReference type="PANTHER" id="PTHR24559:SF435">
    <property type="entry name" value="RIBONUCLEASE H"/>
    <property type="match status" value="1"/>
</dbReference>
<reference evidence="2" key="1">
    <citation type="submission" date="2021-03" db="EMBL/GenBank/DDBJ databases">
        <title>Draft genome sequence of rust myrtle Austropuccinia psidii MF-1, a brazilian biotype.</title>
        <authorList>
            <person name="Quecine M.C."/>
            <person name="Pachon D.M.R."/>
            <person name="Bonatelli M.L."/>
            <person name="Correr F.H."/>
            <person name="Franceschini L.M."/>
            <person name="Leite T.F."/>
            <person name="Margarido G.R.A."/>
            <person name="Almeida C.A."/>
            <person name="Ferrarezi J.A."/>
            <person name="Labate C.A."/>
        </authorList>
    </citation>
    <scope>NUCLEOTIDE SEQUENCE</scope>
    <source>
        <strain evidence="2">MF-1</strain>
    </source>
</reference>
<dbReference type="PANTHER" id="PTHR24559">
    <property type="entry name" value="TRANSPOSON TY3-I GAG-POL POLYPROTEIN"/>
    <property type="match status" value="1"/>
</dbReference>
<dbReference type="SUPFAM" id="SSF56672">
    <property type="entry name" value="DNA/RNA polymerases"/>
    <property type="match status" value="1"/>
</dbReference>
<keyword evidence="3" id="KW-1185">Reference proteome</keyword>
<dbReference type="Pfam" id="PF00078">
    <property type="entry name" value="RVT_1"/>
    <property type="match status" value="1"/>
</dbReference>
<dbReference type="InterPro" id="IPR000477">
    <property type="entry name" value="RT_dom"/>
</dbReference>
<protein>
    <recommendedName>
        <fullName evidence="1">Reverse transcriptase domain-containing protein</fullName>
    </recommendedName>
</protein>
<feature type="domain" description="Reverse transcriptase" evidence="1">
    <location>
        <begin position="35"/>
        <end position="120"/>
    </location>
</feature>
<dbReference type="InterPro" id="IPR043128">
    <property type="entry name" value="Rev_trsase/Diguanyl_cyclase"/>
</dbReference>
<dbReference type="Proteomes" id="UP000765509">
    <property type="component" value="Unassembled WGS sequence"/>
</dbReference>
<evidence type="ECO:0000259" key="1">
    <source>
        <dbReference type="Pfam" id="PF00078"/>
    </source>
</evidence>
<dbReference type="EMBL" id="AVOT02006927">
    <property type="protein sequence ID" value="MBW0482786.1"/>
    <property type="molecule type" value="Genomic_DNA"/>
</dbReference>
<sequence length="126" mass="14831">MDVIRNIGHNEIVEVTTPVLITWNGSKSRLCGYLKELKNHTKSDRYPIPRIPHALYKLEKCKYITKMDFMKGFHKNGAEPSSKKLLIIIFHMGIYEYTRMLFCIENAPAHFQRMMDTRSQEEILEV</sequence>
<organism evidence="2 3">
    <name type="scientific">Austropuccinia psidii MF-1</name>
    <dbReference type="NCBI Taxonomy" id="1389203"/>
    <lineage>
        <taxon>Eukaryota</taxon>
        <taxon>Fungi</taxon>
        <taxon>Dikarya</taxon>
        <taxon>Basidiomycota</taxon>
        <taxon>Pucciniomycotina</taxon>
        <taxon>Pucciniomycetes</taxon>
        <taxon>Pucciniales</taxon>
        <taxon>Sphaerophragmiaceae</taxon>
        <taxon>Austropuccinia</taxon>
    </lineage>
</organism>
<evidence type="ECO:0000313" key="3">
    <source>
        <dbReference type="Proteomes" id="UP000765509"/>
    </source>
</evidence>
<dbReference type="InterPro" id="IPR053134">
    <property type="entry name" value="RNA-dir_DNA_polymerase"/>
</dbReference>
<gene>
    <name evidence="2" type="ORF">O181_022501</name>
</gene>
<dbReference type="Gene3D" id="3.10.10.10">
    <property type="entry name" value="HIV Type 1 Reverse Transcriptase, subunit A, domain 1"/>
    <property type="match status" value="1"/>
</dbReference>
<dbReference type="AlphaFoldDB" id="A0A9Q3GWR5"/>